<protein>
    <recommendedName>
        <fullName evidence="1">Aminoglycoside phosphotransferase domain-containing protein</fullName>
    </recommendedName>
</protein>
<keyword evidence="3" id="KW-1185">Reference proteome</keyword>
<evidence type="ECO:0000259" key="1">
    <source>
        <dbReference type="Pfam" id="PF01636"/>
    </source>
</evidence>
<evidence type="ECO:0000313" key="2">
    <source>
        <dbReference type="EMBL" id="KAF2158685.1"/>
    </source>
</evidence>
<dbReference type="InterPro" id="IPR051678">
    <property type="entry name" value="AGP_Transferase"/>
</dbReference>
<dbReference type="PANTHER" id="PTHR21310">
    <property type="entry name" value="AMINOGLYCOSIDE PHOSPHOTRANSFERASE-RELATED-RELATED"/>
    <property type="match status" value="1"/>
</dbReference>
<reference evidence="2" key="1">
    <citation type="journal article" date="2020" name="Stud. Mycol.">
        <title>101 Dothideomycetes genomes: a test case for predicting lifestyles and emergence of pathogens.</title>
        <authorList>
            <person name="Haridas S."/>
            <person name="Albert R."/>
            <person name="Binder M."/>
            <person name="Bloem J."/>
            <person name="Labutti K."/>
            <person name="Salamov A."/>
            <person name="Andreopoulos B."/>
            <person name="Baker S."/>
            <person name="Barry K."/>
            <person name="Bills G."/>
            <person name="Bluhm B."/>
            <person name="Cannon C."/>
            <person name="Castanera R."/>
            <person name="Culley D."/>
            <person name="Daum C."/>
            <person name="Ezra D."/>
            <person name="Gonzalez J."/>
            <person name="Henrissat B."/>
            <person name="Kuo A."/>
            <person name="Liang C."/>
            <person name="Lipzen A."/>
            <person name="Lutzoni F."/>
            <person name="Magnuson J."/>
            <person name="Mondo S."/>
            <person name="Nolan M."/>
            <person name="Ohm R."/>
            <person name="Pangilinan J."/>
            <person name="Park H.-J."/>
            <person name="Ramirez L."/>
            <person name="Alfaro M."/>
            <person name="Sun H."/>
            <person name="Tritt A."/>
            <person name="Yoshinaga Y."/>
            <person name="Zwiers L.-H."/>
            <person name="Turgeon B."/>
            <person name="Goodwin S."/>
            <person name="Spatafora J."/>
            <person name="Crous P."/>
            <person name="Grigoriev I."/>
        </authorList>
    </citation>
    <scope>NUCLEOTIDE SEQUENCE</scope>
    <source>
        <strain evidence="2">ATCC 36951</strain>
    </source>
</reference>
<dbReference type="InterPro" id="IPR011009">
    <property type="entry name" value="Kinase-like_dom_sf"/>
</dbReference>
<dbReference type="AlphaFoldDB" id="A0A6A6BVH4"/>
<dbReference type="Proteomes" id="UP000799537">
    <property type="component" value="Unassembled WGS sequence"/>
</dbReference>
<dbReference type="Gene3D" id="3.90.1200.10">
    <property type="match status" value="1"/>
</dbReference>
<dbReference type="Pfam" id="PF01636">
    <property type="entry name" value="APH"/>
    <property type="match status" value="1"/>
</dbReference>
<name>A0A6A6BVH4_ZASCE</name>
<dbReference type="InterPro" id="IPR002575">
    <property type="entry name" value="Aminoglycoside_PTrfase"/>
</dbReference>
<dbReference type="PANTHER" id="PTHR21310:SF59">
    <property type="entry name" value="AMINOGLYCOSIDE PHOSPHOTRANSFERASE DOMAIN-CONTAINING PROTEIN"/>
    <property type="match status" value="1"/>
</dbReference>
<gene>
    <name evidence="2" type="ORF">M409DRAFT_71530</name>
</gene>
<dbReference type="SUPFAM" id="SSF56112">
    <property type="entry name" value="Protein kinase-like (PK-like)"/>
    <property type="match status" value="1"/>
</dbReference>
<feature type="domain" description="Aminoglycoside phosphotransferase" evidence="1">
    <location>
        <begin position="208"/>
        <end position="251"/>
    </location>
</feature>
<dbReference type="OrthoDB" id="5598852at2759"/>
<organism evidence="2 3">
    <name type="scientific">Zasmidium cellare ATCC 36951</name>
    <dbReference type="NCBI Taxonomy" id="1080233"/>
    <lineage>
        <taxon>Eukaryota</taxon>
        <taxon>Fungi</taxon>
        <taxon>Dikarya</taxon>
        <taxon>Ascomycota</taxon>
        <taxon>Pezizomycotina</taxon>
        <taxon>Dothideomycetes</taxon>
        <taxon>Dothideomycetidae</taxon>
        <taxon>Mycosphaerellales</taxon>
        <taxon>Mycosphaerellaceae</taxon>
        <taxon>Zasmidium</taxon>
    </lineage>
</organism>
<dbReference type="GeneID" id="54572487"/>
<dbReference type="RefSeq" id="XP_033659574.1">
    <property type="nucleotide sequence ID" value="XM_033819215.1"/>
</dbReference>
<dbReference type="EMBL" id="ML993652">
    <property type="protein sequence ID" value="KAF2158685.1"/>
    <property type="molecule type" value="Genomic_DNA"/>
</dbReference>
<accession>A0A6A6BVH4</accession>
<evidence type="ECO:0000313" key="3">
    <source>
        <dbReference type="Proteomes" id="UP000799537"/>
    </source>
</evidence>
<sequence>MPLATKNASFDLDEGFFRRNGLKAADVERCLGVVRRRYPGWGFEGVRGQGGCSYTVLVRKRDRGGEGGGEVVVVQFRLLAHKIHEGIVRDVRNLWGELVPEMLWFEDVSVGEDVRLQVCGMSRVKGVAFGGVQPCGSELGEGELGRLRGLMGDLAGFFMRSWRKGDGYGRVRGKGKVGASIRERLVLLEGGLPRRWLRLRARSVRRGFDSGLLDCLPVVLNHGDLLPSNIMVDRGSWRLTGLVDWAEAEYLPFGMSLYGIEHLLGGFDHERQRFVYYDRANELRDAFWDRLRAEIPELRDQDIWKAVILSRTIGILLWHGIAWDEGRLDRVVDYVNDREELAYLESFLGGSCGSRESKL</sequence>
<proteinExistence type="predicted"/>